<protein>
    <submittedName>
        <fullName evidence="4">Polysaccharide deacetylase family protein</fullName>
    </submittedName>
</protein>
<gene>
    <name evidence="4" type="ORF">NTG6680_0024</name>
</gene>
<sequence>MKGIVLSYHSHNVFGAGYENNDHVAFSRDLELITAAGGEIISLMSLVARIRRYQAGERSDNDEKIYVALTFDDGPVFDYKDFIHPVHGYQRSFYNEMMKFRAEHDTNIQPGLSATSFVIASPSARQAMARSPECGYTFLDEDWLGDDWWENASKTGMISIGNHSLDHVHPVVPSVVLSSEIRGSFHEVATYADANAQIRDASALISKKTNGLSVPLFAFPYGHYNDYLVKEYLPDHIDEHGLAAAFSADGRYITDQDNLWCLPRFICGLHWKSPEDLNGILNG</sequence>
<evidence type="ECO:0000259" key="3">
    <source>
        <dbReference type="Pfam" id="PF01522"/>
    </source>
</evidence>
<reference evidence="4 5" key="1">
    <citation type="submission" date="2021-10" db="EMBL/GenBank/DDBJ databases">
        <authorList>
            <person name="Koch H."/>
        </authorList>
    </citation>
    <scope>NUCLEOTIDE SEQUENCE [LARGE SCALE GENOMIC DNA]</scope>
    <source>
        <strain evidence="4">6680</strain>
    </source>
</reference>
<dbReference type="SUPFAM" id="SSF88713">
    <property type="entry name" value="Glycoside hydrolase/deacetylase"/>
    <property type="match status" value="1"/>
</dbReference>
<dbReference type="Proteomes" id="UP000839052">
    <property type="component" value="Chromosome"/>
</dbReference>
<dbReference type="Gene3D" id="3.20.20.370">
    <property type="entry name" value="Glycoside hydrolase/deacetylase"/>
    <property type="match status" value="1"/>
</dbReference>
<accession>A0ABN8AIA2</accession>
<dbReference type="PANTHER" id="PTHR34216:SF3">
    <property type="entry name" value="POLY-BETA-1,6-N-ACETYL-D-GLUCOSAMINE N-DEACETYLASE"/>
    <property type="match status" value="1"/>
</dbReference>
<feature type="domain" description="NodB homology" evidence="3">
    <location>
        <begin position="61"/>
        <end position="230"/>
    </location>
</feature>
<evidence type="ECO:0000256" key="2">
    <source>
        <dbReference type="ARBA" id="ARBA00022729"/>
    </source>
</evidence>
<dbReference type="InterPro" id="IPR002509">
    <property type="entry name" value="NODB_dom"/>
</dbReference>
<name>A0ABN8AIA2_9PROT</name>
<dbReference type="Pfam" id="PF01522">
    <property type="entry name" value="Polysacc_deac_1"/>
    <property type="match status" value="1"/>
</dbReference>
<evidence type="ECO:0000256" key="1">
    <source>
        <dbReference type="ARBA" id="ARBA00004613"/>
    </source>
</evidence>
<proteinExistence type="predicted"/>
<keyword evidence="2" id="KW-0732">Signal</keyword>
<keyword evidence="5" id="KW-1185">Reference proteome</keyword>
<comment type="subcellular location">
    <subcellularLocation>
        <location evidence="1">Secreted</location>
    </subcellularLocation>
</comment>
<evidence type="ECO:0000313" key="5">
    <source>
        <dbReference type="Proteomes" id="UP000839052"/>
    </source>
</evidence>
<evidence type="ECO:0000313" key="4">
    <source>
        <dbReference type="EMBL" id="CAG9931277.1"/>
    </source>
</evidence>
<dbReference type="InterPro" id="IPR051398">
    <property type="entry name" value="Polysacch_Deacetylase"/>
</dbReference>
<organism evidence="4 5">
    <name type="scientific">Candidatus Nitrotoga arctica</name>
    <dbReference type="NCBI Taxonomy" id="453162"/>
    <lineage>
        <taxon>Bacteria</taxon>
        <taxon>Pseudomonadati</taxon>
        <taxon>Pseudomonadota</taxon>
        <taxon>Betaproteobacteria</taxon>
        <taxon>Nitrosomonadales</taxon>
        <taxon>Gallionellaceae</taxon>
        <taxon>Candidatus Nitrotoga</taxon>
    </lineage>
</organism>
<dbReference type="PANTHER" id="PTHR34216">
    <property type="match status" value="1"/>
</dbReference>
<dbReference type="EMBL" id="OU912926">
    <property type="protein sequence ID" value="CAG9931277.1"/>
    <property type="molecule type" value="Genomic_DNA"/>
</dbReference>
<dbReference type="InterPro" id="IPR011330">
    <property type="entry name" value="Glyco_hydro/deAcase_b/a-brl"/>
</dbReference>
<dbReference type="RefSeq" id="WP_239795392.1">
    <property type="nucleotide sequence ID" value="NZ_OU912926.1"/>
</dbReference>